<dbReference type="PROSITE" id="PS50198">
    <property type="entry name" value="PPIC_PPIASE_2"/>
    <property type="match status" value="1"/>
</dbReference>
<dbReference type="EMBL" id="AFPW01000012">
    <property type="protein sequence ID" value="EGQ15886.1"/>
    <property type="molecule type" value="Genomic_DNA"/>
</dbReference>
<dbReference type="PROSITE" id="PS50020">
    <property type="entry name" value="WW_DOMAIN_2"/>
    <property type="match status" value="1"/>
</dbReference>
<dbReference type="OrthoDB" id="14196at2"/>
<feature type="signal peptide" evidence="2">
    <location>
        <begin position="1"/>
        <end position="21"/>
    </location>
</feature>
<dbReference type="InterPro" id="IPR046357">
    <property type="entry name" value="PPIase_dom_sf"/>
</dbReference>
<dbReference type="InterPro" id="IPR001202">
    <property type="entry name" value="WW_dom"/>
</dbReference>
<dbReference type="GO" id="GO:0003755">
    <property type="term" value="F:peptidyl-prolyl cis-trans isomerase activity"/>
    <property type="evidence" value="ECO:0007669"/>
    <property type="project" value="UniProtKB-KW"/>
</dbReference>
<evidence type="ECO:0000256" key="1">
    <source>
        <dbReference type="PROSITE-ProRule" id="PRU00278"/>
    </source>
</evidence>
<dbReference type="SUPFAM" id="SSF109998">
    <property type="entry name" value="Triger factor/SurA peptide-binding domain-like"/>
    <property type="match status" value="1"/>
</dbReference>
<accession>F9D268</accession>
<dbReference type="SUPFAM" id="SSF54534">
    <property type="entry name" value="FKBP-like"/>
    <property type="match status" value="1"/>
</dbReference>
<evidence type="ECO:0000313" key="7">
    <source>
        <dbReference type="Proteomes" id="UP000007820"/>
    </source>
</evidence>
<reference evidence="8" key="2">
    <citation type="submission" date="2012-02" db="EMBL/GenBank/DDBJ databases">
        <title>Complete sequence of chromosome 1 of Prevotella dentalis DSM 3688.</title>
        <authorList>
            <person name="Lucas S."/>
            <person name="Copeland A."/>
            <person name="Lapidus A."/>
            <person name="Glavina del Rio T."/>
            <person name="Dalin E."/>
            <person name="Tice H."/>
            <person name="Bruce D."/>
            <person name="Goodwin L."/>
            <person name="Pitluck S."/>
            <person name="Peters L."/>
            <person name="Mikhailova N."/>
            <person name="Chertkov O."/>
            <person name="Kyrpides N."/>
            <person name="Mavromatis K."/>
            <person name="Ivanova N."/>
            <person name="Brettin T."/>
            <person name="Detter J.C."/>
            <person name="Han C."/>
            <person name="Larimer F."/>
            <person name="Land M."/>
            <person name="Hauser L."/>
            <person name="Markowitz V."/>
            <person name="Cheng J.-F."/>
            <person name="Hugenholtz P."/>
            <person name="Woyke T."/>
            <person name="Wu D."/>
            <person name="Gronow S."/>
            <person name="Wellnitz S."/>
            <person name="Brambilla E."/>
            <person name="Klenk H.-P."/>
            <person name="Eisen J.A."/>
        </authorList>
    </citation>
    <scope>NUCLEOTIDE SEQUENCE [LARGE SCALE GENOMIC DNA]</scope>
    <source>
        <strain evidence="8">ATCC 49559 / DSM 3688 / JCM 13448 / NCTC 12043 / ES 2772</strain>
    </source>
</reference>
<dbReference type="Proteomes" id="UP000010862">
    <property type="component" value="Chromosome 1"/>
</dbReference>
<evidence type="ECO:0000313" key="8">
    <source>
        <dbReference type="Proteomes" id="UP000010862"/>
    </source>
</evidence>
<gene>
    <name evidence="5" type="ordered locus">Prede_1075</name>
    <name evidence="6" type="ORF">HMPREF9136_0946</name>
</gene>
<feature type="domain" description="PpiC" evidence="4">
    <location>
        <begin position="126"/>
        <end position="228"/>
    </location>
</feature>
<dbReference type="InterPro" id="IPR000297">
    <property type="entry name" value="PPIase_PpiC"/>
</dbReference>
<protein>
    <submittedName>
        <fullName evidence="5">Parvulin-like peptidyl-prolyl isomerase</fullName>
    </submittedName>
    <submittedName>
        <fullName evidence="6">Peptidyl-prolyl cis-trans isomerase</fullName>
        <ecNumber evidence="6">5.2.1.8</ecNumber>
    </submittedName>
</protein>
<keyword evidence="8" id="KW-1185">Reference proteome</keyword>
<reference evidence="6 7" key="1">
    <citation type="submission" date="2011-04" db="EMBL/GenBank/DDBJ databases">
        <authorList>
            <person name="Muzny D."/>
            <person name="Qin X."/>
            <person name="Deng J."/>
            <person name="Jiang H."/>
            <person name="Liu Y."/>
            <person name="Qu J."/>
            <person name="Song X.-Z."/>
            <person name="Zhang L."/>
            <person name="Thornton R."/>
            <person name="Coyle M."/>
            <person name="Francisco L."/>
            <person name="Jackson L."/>
            <person name="Javaid M."/>
            <person name="Korchina V."/>
            <person name="Kovar C."/>
            <person name="Mata R."/>
            <person name="Mathew T."/>
            <person name="Ngo R."/>
            <person name="Nguyen L."/>
            <person name="Nguyen N."/>
            <person name="Okwuonu G."/>
            <person name="Ongeri F."/>
            <person name="Pham C."/>
            <person name="Simmons D."/>
            <person name="Wilczek-Boney K."/>
            <person name="Hale W."/>
            <person name="Jakkamsetti A."/>
            <person name="Pham P."/>
            <person name="Ruth R."/>
            <person name="San Lucas F."/>
            <person name="Warren J."/>
            <person name="Zhang J."/>
            <person name="Zhao Z."/>
            <person name="Zhou C."/>
            <person name="Zhu D."/>
            <person name="Lee S."/>
            <person name="Bess C."/>
            <person name="Blankenburg K."/>
            <person name="Forbes L."/>
            <person name="Fu Q."/>
            <person name="Gubbala S."/>
            <person name="Hirani K."/>
            <person name="Jayaseelan J.C."/>
            <person name="Lara F."/>
            <person name="Munidasa M."/>
            <person name="Palculict T."/>
            <person name="Patil S."/>
            <person name="Pu L.-L."/>
            <person name="Saada N."/>
            <person name="Tang L."/>
            <person name="Weissenberger G."/>
            <person name="Zhu Y."/>
            <person name="Hemphill L."/>
            <person name="Shang Y."/>
            <person name="Youmans B."/>
            <person name="Ayvaz T."/>
            <person name="Ross M."/>
            <person name="Santibanez J."/>
            <person name="Aqrawi P."/>
            <person name="Gross S."/>
            <person name="Joshi V."/>
            <person name="Fowler G."/>
            <person name="Nazareth L."/>
            <person name="Reid J."/>
            <person name="Worley K."/>
            <person name="Petrosino J."/>
            <person name="Highlander S."/>
            <person name="Gibbs R."/>
        </authorList>
    </citation>
    <scope>NUCLEOTIDE SEQUENCE [LARGE SCALE GENOMIC DNA]</scope>
    <source>
        <strain evidence="6 7">DSM 3688</strain>
    </source>
</reference>
<evidence type="ECO:0000259" key="4">
    <source>
        <dbReference type="PROSITE" id="PS50198"/>
    </source>
</evidence>
<dbReference type="PANTHER" id="PTHR47245:SF2">
    <property type="entry name" value="PEPTIDYL-PROLYL CIS-TRANS ISOMERASE HP_0175-RELATED"/>
    <property type="match status" value="1"/>
</dbReference>
<keyword evidence="1 6" id="KW-0413">Isomerase</keyword>
<dbReference type="Gene3D" id="3.10.50.40">
    <property type="match status" value="1"/>
</dbReference>
<dbReference type="Proteomes" id="UP000007820">
    <property type="component" value="Unassembled WGS sequence"/>
</dbReference>
<evidence type="ECO:0000256" key="2">
    <source>
        <dbReference type="SAM" id="SignalP"/>
    </source>
</evidence>
<dbReference type="Pfam" id="PF00639">
    <property type="entry name" value="Rotamase"/>
    <property type="match status" value="1"/>
</dbReference>
<dbReference type="KEGG" id="pdt:Prede_1075"/>
<evidence type="ECO:0000313" key="5">
    <source>
        <dbReference type="EMBL" id="AGB28409.1"/>
    </source>
</evidence>
<dbReference type="RefSeq" id="WP_005844837.1">
    <property type="nucleotide sequence ID" value="NC_019960.1"/>
</dbReference>
<dbReference type="EC" id="5.2.1.8" evidence="6"/>
<evidence type="ECO:0000313" key="6">
    <source>
        <dbReference type="EMBL" id="EGQ15886.1"/>
    </source>
</evidence>
<keyword evidence="2" id="KW-0732">Signal</keyword>
<dbReference type="InterPro" id="IPR050245">
    <property type="entry name" value="PrsA_foldase"/>
</dbReference>
<dbReference type="EMBL" id="CP003368">
    <property type="protein sequence ID" value="AGB28409.1"/>
    <property type="molecule type" value="Genomic_DNA"/>
</dbReference>
<organism evidence="6 7">
    <name type="scientific">Prevotella dentalis (strain ATCC 49559 / DSM 3688 / JCM 13448 / NCTC 12043 / ES 2772)</name>
    <name type="common">Mitsuokella dentalis</name>
    <dbReference type="NCBI Taxonomy" id="908937"/>
    <lineage>
        <taxon>Bacteria</taxon>
        <taxon>Pseudomonadati</taxon>
        <taxon>Bacteroidota</taxon>
        <taxon>Bacteroidia</taxon>
        <taxon>Bacteroidales</taxon>
        <taxon>Prevotellaceae</taxon>
        <taxon>Prevotella</taxon>
    </lineage>
</organism>
<sequence length="474" mass="54211">MNTKLLLGAMLMCGSFSFAQSDDPVLMTVNGHAVTRSEFEYSYNKNNSEGVIDKKTVKEYVPLFVNYKLKVEAAKAARLDTMRSFQQEFAGYRDQQIRPAMINDADVEAEARKIYAQTQQQVDGNGGMVQVSHILLLLPQKASADEQKVAKQRVDSVYEALRRGADFAEMASKVSQDPGSAAKGGELPLIVKGQTLREFEDQAWQLKDGEMSKPFLSPAGWHIILKRGHQNFYSYESQREAILKFIDQRNLREQIINAKLDTLSRQEHTTPAQLLEAKKQELEAQDPSLKYLIQEYHDGLLLYEISNRTVWDKAQKDEAGQAAYFKHNKKKYKWEQPRFKGIAYSTRDEADVKRVQAAVKKLPFDAWAEQLRKTFNADSVLRIRVEKGIFKQGDNALVDQKVFGVDTVPQPMKGYPYMAVYGKKLKAPEELADVKALVVADYQEELERQWVEQLRRQYPVTVDEQVLDTVNKHK</sequence>
<dbReference type="InterPro" id="IPR027304">
    <property type="entry name" value="Trigger_fact/SurA_dom_sf"/>
</dbReference>
<feature type="domain" description="WW" evidence="3">
    <location>
        <begin position="311"/>
        <end position="339"/>
    </location>
</feature>
<dbReference type="PANTHER" id="PTHR47245">
    <property type="entry name" value="PEPTIDYLPROLYL ISOMERASE"/>
    <property type="match status" value="1"/>
</dbReference>
<dbReference type="eggNOG" id="COG0760">
    <property type="taxonomic scope" value="Bacteria"/>
</dbReference>
<dbReference type="STRING" id="908937.Prede_1075"/>
<feature type="chain" id="PRO_5007914478" evidence="2">
    <location>
        <begin position="22"/>
        <end position="474"/>
    </location>
</feature>
<dbReference type="HOGENOM" id="CLU_019451_1_0_10"/>
<name>F9D268_PREDD</name>
<dbReference type="PATRIC" id="fig|908937.9.peg.1125"/>
<evidence type="ECO:0000259" key="3">
    <source>
        <dbReference type="PROSITE" id="PS50020"/>
    </source>
</evidence>
<proteinExistence type="predicted"/>
<dbReference type="AlphaFoldDB" id="F9D268"/>
<reference evidence="5" key="3">
    <citation type="submission" date="2012-02" db="EMBL/GenBank/DDBJ databases">
        <title>Complete sequence of chromosome 1 of Prevotella dentalis DSM 3688.</title>
        <authorList>
            <consortium name="US DOE Joint Genome Institute (JGI-PGF)"/>
            <person name="Lucas S."/>
            <person name="Copeland A."/>
            <person name="Lapidus A."/>
            <person name="Glavina del Rio T."/>
            <person name="Dalin E."/>
            <person name="Tice H."/>
            <person name="Bruce D."/>
            <person name="Goodwin L."/>
            <person name="Pitluck S."/>
            <person name="Peters L."/>
            <person name="Mikhailova N."/>
            <person name="Chertkov O."/>
            <person name="Kyrpides N."/>
            <person name="Mavromatis K."/>
            <person name="Ivanova N."/>
            <person name="Brettin T."/>
            <person name="Detter J.C."/>
            <person name="Han C."/>
            <person name="Larimer F."/>
            <person name="Land M."/>
            <person name="Hauser L."/>
            <person name="Markowitz V."/>
            <person name="Cheng J.-F."/>
            <person name="Hugenholtz P."/>
            <person name="Woyke T."/>
            <person name="Wu D."/>
            <person name="Gronow S."/>
            <person name="Wellnitz S."/>
            <person name="Brambilla E."/>
            <person name="Klenk H.-P."/>
            <person name="Eisen J.A."/>
        </authorList>
    </citation>
    <scope>NUCLEOTIDE SEQUENCE [LARGE SCALE GENOMIC DNA]</scope>
    <source>
        <strain evidence="5">DSM 3688</strain>
    </source>
</reference>
<keyword evidence="1" id="KW-0697">Rotamase</keyword>